<dbReference type="AlphaFoldDB" id="A0A4D7B2E7"/>
<sequence>MTSLITSEPASPGADISIVTVEALALRAAIAVPVKTSFGVMTDRPAVFLRVRDQAGAEGFGEVWCNFPSVGAEHRARLALSVIGPALVALGPLAAGQVFDRLMSRLHILAIQSGEWGPIRQVAAGLDMACHDLAARKAGLPLWRHLGGLSGRIRAYASGIGPEHPADVIARERSHGHTAFKLKVGFGEMTDRRSLEAARRTLGDAATLMIDANQGWTAPEAARLGADLARAYGLAWIEEPIAADRPSAEWLEVAGRIGTALAAGENMNAMAEFDAAIGSGCFGVLQPDAAKWGGVSGCLAVAKRALAAGISYCPHYLGGGIGLMASAHLLAAAGGPGLLEIDSNPNPWRDRLAGEALKVEAGLVTLSEAPGLGIDVDWDRLARGG</sequence>
<dbReference type="SUPFAM" id="SSF51604">
    <property type="entry name" value="Enolase C-terminal domain-like"/>
    <property type="match status" value="1"/>
</dbReference>
<dbReference type="PANTHER" id="PTHR48080:SF2">
    <property type="entry name" value="D-GALACTONATE DEHYDRATASE"/>
    <property type="match status" value="1"/>
</dbReference>
<evidence type="ECO:0000259" key="2">
    <source>
        <dbReference type="SMART" id="SM00922"/>
    </source>
</evidence>
<dbReference type="SUPFAM" id="SSF54826">
    <property type="entry name" value="Enolase N-terminal domain-like"/>
    <property type="match status" value="1"/>
</dbReference>
<dbReference type="KEGG" id="pstg:E8M01_23845"/>
<evidence type="ECO:0000313" key="4">
    <source>
        <dbReference type="Proteomes" id="UP000298781"/>
    </source>
</evidence>
<dbReference type="Gene3D" id="3.20.20.120">
    <property type="entry name" value="Enolase-like C-terminal domain"/>
    <property type="match status" value="1"/>
</dbReference>
<dbReference type="InterPro" id="IPR036849">
    <property type="entry name" value="Enolase-like_C_sf"/>
</dbReference>
<dbReference type="Gene3D" id="3.30.390.10">
    <property type="entry name" value="Enolase-like, N-terminal domain"/>
    <property type="match status" value="1"/>
</dbReference>
<proteinExistence type="predicted"/>
<dbReference type="GO" id="GO:0016829">
    <property type="term" value="F:lyase activity"/>
    <property type="evidence" value="ECO:0007669"/>
    <property type="project" value="UniProtKB-KW"/>
</dbReference>
<evidence type="ECO:0000256" key="1">
    <source>
        <dbReference type="ARBA" id="ARBA00023239"/>
    </source>
</evidence>
<accession>A0A4D7B2E7</accession>
<dbReference type="EMBL" id="CP039690">
    <property type="protein sequence ID" value="QCI67011.1"/>
    <property type="molecule type" value="Genomic_DNA"/>
</dbReference>
<gene>
    <name evidence="3" type="ORF">E8M01_23845</name>
</gene>
<dbReference type="RefSeq" id="WP_136962449.1">
    <property type="nucleotide sequence ID" value="NZ_CP039690.1"/>
</dbReference>
<dbReference type="InterPro" id="IPR013341">
    <property type="entry name" value="Mandelate_racemase_N_dom"/>
</dbReference>
<organism evidence="3 4">
    <name type="scientific">Phreatobacter stygius</name>
    <dbReference type="NCBI Taxonomy" id="1940610"/>
    <lineage>
        <taxon>Bacteria</taxon>
        <taxon>Pseudomonadati</taxon>
        <taxon>Pseudomonadota</taxon>
        <taxon>Alphaproteobacteria</taxon>
        <taxon>Hyphomicrobiales</taxon>
        <taxon>Phreatobacteraceae</taxon>
        <taxon>Phreatobacter</taxon>
    </lineage>
</organism>
<dbReference type="InterPro" id="IPR013342">
    <property type="entry name" value="Mandelate_racemase_C"/>
</dbReference>
<protein>
    <submittedName>
        <fullName evidence="3">Mandelate racemase/muconate lactonizing enzyme family protein</fullName>
    </submittedName>
</protein>
<dbReference type="OrthoDB" id="9782675at2"/>
<dbReference type="Pfam" id="PF13378">
    <property type="entry name" value="MR_MLE_C"/>
    <property type="match status" value="1"/>
</dbReference>
<keyword evidence="1" id="KW-0456">Lyase</keyword>
<evidence type="ECO:0000313" key="3">
    <source>
        <dbReference type="EMBL" id="QCI67011.1"/>
    </source>
</evidence>
<dbReference type="SFLD" id="SFLDS00001">
    <property type="entry name" value="Enolase"/>
    <property type="match status" value="1"/>
</dbReference>
<dbReference type="InterPro" id="IPR029017">
    <property type="entry name" value="Enolase-like_N"/>
</dbReference>
<dbReference type="PANTHER" id="PTHR48080">
    <property type="entry name" value="D-GALACTONATE DEHYDRATASE-RELATED"/>
    <property type="match status" value="1"/>
</dbReference>
<reference evidence="3 4" key="1">
    <citation type="submission" date="2019-04" db="EMBL/GenBank/DDBJ databases">
        <title>Phreatobacter aquaticus sp. nov.</title>
        <authorList>
            <person name="Choi A."/>
        </authorList>
    </citation>
    <scope>NUCLEOTIDE SEQUENCE [LARGE SCALE GENOMIC DNA]</scope>
    <source>
        <strain evidence="3 4">KCTC 52518</strain>
    </source>
</reference>
<name>A0A4D7B2E7_9HYPH</name>
<dbReference type="InterPro" id="IPR029065">
    <property type="entry name" value="Enolase_C-like"/>
</dbReference>
<dbReference type="CDD" id="cd03316">
    <property type="entry name" value="MR_like"/>
    <property type="match status" value="1"/>
</dbReference>
<feature type="domain" description="Mandelate racemase/muconate lactonizing enzyme C-terminal" evidence="2">
    <location>
        <begin position="162"/>
        <end position="260"/>
    </location>
</feature>
<dbReference type="Pfam" id="PF02746">
    <property type="entry name" value="MR_MLE_N"/>
    <property type="match status" value="1"/>
</dbReference>
<keyword evidence="4" id="KW-1185">Reference proteome</keyword>
<dbReference type="SMART" id="SM00922">
    <property type="entry name" value="MR_MLE"/>
    <property type="match status" value="1"/>
</dbReference>
<dbReference type="Proteomes" id="UP000298781">
    <property type="component" value="Chromosome"/>
</dbReference>
<dbReference type="SFLD" id="SFLDG00179">
    <property type="entry name" value="mandelate_racemase"/>
    <property type="match status" value="1"/>
</dbReference>
<dbReference type="InterPro" id="IPR034593">
    <property type="entry name" value="DgoD-like"/>
</dbReference>